<dbReference type="Pfam" id="PF00534">
    <property type="entry name" value="Glycos_transf_1"/>
    <property type="match status" value="1"/>
</dbReference>
<dbReference type="RefSeq" id="WP_229676849.1">
    <property type="nucleotide sequence ID" value="NZ_BMJO01000005.1"/>
</dbReference>
<keyword evidence="4" id="KW-0808">Transferase</keyword>
<evidence type="ECO:0000313" key="4">
    <source>
        <dbReference type="EMBL" id="TCO23951.1"/>
    </source>
</evidence>
<dbReference type="NCBIfam" id="NF007640">
    <property type="entry name" value="PRK10307.1"/>
    <property type="match status" value="1"/>
</dbReference>
<keyword evidence="1" id="KW-0812">Transmembrane</keyword>
<dbReference type="InterPro" id="IPR001296">
    <property type="entry name" value="Glyco_trans_1"/>
</dbReference>
<accession>A0A4R2HDR8</accession>
<dbReference type="Proteomes" id="UP000622648">
    <property type="component" value="Unassembled WGS sequence"/>
</dbReference>
<reference evidence="3" key="1">
    <citation type="journal article" date="2014" name="Int. J. Syst. Evol. Microbiol.">
        <title>Complete genome of a new Firmicutes species belonging to the dominant human colonic microbiota ('Ruminococcus bicirculans') reveals two chromosomes and a selective capacity to utilize plant glucans.</title>
        <authorList>
            <consortium name="NISC Comparative Sequencing Program"/>
            <person name="Wegmann U."/>
            <person name="Louis P."/>
            <person name="Goesmann A."/>
            <person name="Henrissat B."/>
            <person name="Duncan S.H."/>
            <person name="Flint H.J."/>
        </authorList>
    </citation>
    <scope>NUCLEOTIDE SEQUENCE</scope>
    <source>
        <strain evidence="3">CGMCC 1.15644</strain>
    </source>
</reference>
<dbReference type="CDD" id="cd03794">
    <property type="entry name" value="GT4_WbuB-like"/>
    <property type="match status" value="1"/>
</dbReference>
<feature type="transmembrane region" description="Helical" evidence="1">
    <location>
        <begin position="120"/>
        <end position="140"/>
    </location>
</feature>
<sequence>MEQINIAKKRILLLGINFSPELTGIGKYSGEMIDWLIKNGYDCTVVTSFPYYPNWSVQQPYRGLFYKKEVNDTGDLRVYRCPLYVPSVPTGKKRILHDISFFFTSLLMMLYLLFKPKSDYVFCVAPPFHLGFLSALYCFLKGSKMIYHIQDLQIEAARDLGVIKNQSLFAIMLKMEKFIMKRAAYVSTISAGMLEKVALKTDKKILMFPNWVDVEEFHPINKRDELKQQWGFTPADKIVLYSGSIGEKQGLESLISIANDFQHHASIQFIICGNGPYRNKLQQMASDKKLFNISFLPLQPLHIFNEFLNMSDVHLVLQKKNACDLMMPSKLAGILSSGGLALVTAERGSTLHKIIREHNMGVVINCEDESLLASTILACCSGDHQARTLNARAYAMRELNREVILKRLFSELETGVEFKTSVPKVKEIKTELVFSNHN</sequence>
<feature type="transmembrane region" description="Helical" evidence="1">
    <location>
        <begin position="95"/>
        <end position="114"/>
    </location>
</feature>
<keyword evidence="6" id="KW-1185">Reference proteome</keyword>
<protein>
    <submittedName>
        <fullName evidence="4">Colanic acid biosynthesis glycosyl transferase WcaI</fullName>
    </submittedName>
    <submittedName>
        <fullName evidence="3">Colanic acid biosynthesis glycosyltransferase WcaI</fullName>
    </submittedName>
</protein>
<evidence type="ECO:0000313" key="6">
    <source>
        <dbReference type="Proteomes" id="UP000622648"/>
    </source>
</evidence>
<evidence type="ECO:0000256" key="1">
    <source>
        <dbReference type="SAM" id="Phobius"/>
    </source>
</evidence>
<dbReference type="EMBL" id="SLWO01000005">
    <property type="protein sequence ID" value="TCO23951.1"/>
    <property type="molecule type" value="Genomic_DNA"/>
</dbReference>
<dbReference type="GO" id="GO:0016758">
    <property type="term" value="F:hexosyltransferase activity"/>
    <property type="evidence" value="ECO:0007669"/>
    <property type="project" value="TreeGrafter"/>
</dbReference>
<dbReference type="SUPFAM" id="SSF53756">
    <property type="entry name" value="UDP-Glycosyltransferase/glycogen phosphorylase"/>
    <property type="match status" value="1"/>
</dbReference>
<dbReference type="PANTHER" id="PTHR45947:SF3">
    <property type="entry name" value="SULFOQUINOVOSYL TRANSFERASE SQD2"/>
    <property type="match status" value="1"/>
</dbReference>
<dbReference type="Gene3D" id="3.40.50.2000">
    <property type="entry name" value="Glycogen Phosphorylase B"/>
    <property type="match status" value="2"/>
</dbReference>
<reference evidence="3" key="4">
    <citation type="submission" date="2024-05" db="EMBL/GenBank/DDBJ databases">
        <authorList>
            <person name="Sun Q."/>
            <person name="Zhou Y."/>
        </authorList>
    </citation>
    <scope>NUCLEOTIDE SEQUENCE</scope>
    <source>
        <strain evidence="3">CGMCC 1.15644</strain>
    </source>
</reference>
<evidence type="ECO:0000313" key="5">
    <source>
        <dbReference type="Proteomes" id="UP000295684"/>
    </source>
</evidence>
<dbReference type="AlphaFoldDB" id="A0A4R2HDR8"/>
<name>A0A4R2HDR8_9SPHI</name>
<evidence type="ECO:0000259" key="2">
    <source>
        <dbReference type="Pfam" id="PF00534"/>
    </source>
</evidence>
<reference evidence="4 5" key="3">
    <citation type="submission" date="2019-03" db="EMBL/GenBank/DDBJ databases">
        <title>Genomic Encyclopedia of Type Strains, Phase IV (KMG-IV): sequencing the most valuable type-strain genomes for metagenomic binning, comparative biology and taxonomic classification.</title>
        <authorList>
            <person name="Goeker M."/>
        </authorList>
    </citation>
    <scope>NUCLEOTIDE SEQUENCE [LARGE SCALE GENOMIC DNA]</scope>
    <source>
        <strain evidence="4 5">DSM 103236</strain>
    </source>
</reference>
<dbReference type="Proteomes" id="UP000295684">
    <property type="component" value="Unassembled WGS sequence"/>
</dbReference>
<reference evidence="6" key="2">
    <citation type="journal article" date="2019" name="Int. J. Syst. Evol. Microbiol.">
        <title>The Global Catalogue of Microorganisms (GCM) 10K type strain sequencing project: providing services to taxonomists for standard genome sequencing and annotation.</title>
        <authorList>
            <consortium name="The Broad Institute Genomics Platform"/>
            <consortium name="The Broad Institute Genome Sequencing Center for Infectious Disease"/>
            <person name="Wu L."/>
            <person name="Ma J."/>
        </authorList>
    </citation>
    <scope>NUCLEOTIDE SEQUENCE [LARGE SCALE GENOMIC DNA]</scope>
    <source>
        <strain evidence="6">CGMCC 1.15644</strain>
    </source>
</reference>
<organism evidence="4 5">
    <name type="scientific">Pedobacter psychrotolerans</name>
    <dbReference type="NCBI Taxonomy" id="1843235"/>
    <lineage>
        <taxon>Bacteria</taxon>
        <taxon>Pseudomonadati</taxon>
        <taxon>Bacteroidota</taxon>
        <taxon>Sphingobacteriia</taxon>
        <taxon>Sphingobacteriales</taxon>
        <taxon>Sphingobacteriaceae</taxon>
        <taxon>Pedobacter</taxon>
    </lineage>
</organism>
<dbReference type="PANTHER" id="PTHR45947">
    <property type="entry name" value="SULFOQUINOVOSYL TRANSFERASE SQD2"/>
    <property type="match status" value="1"/>
</dbReference>
<proteinExistence type="predicted"/>
<keyword evidence="1" id="KW-0472">Membrane</keyword>
<dbReference type="EMBL" id="BMJO01000005">
    <property type="protein sequence ID" value="GGE63831.1"/>
    <property type="molecule type" value="Genomic_DNA"/>
</dbReference>
<evidence type="ECO:0000313" key="3">
    <source>
        <dbReference type="EMBL" id="GGE63831.1"/>
    </source>
</evidence>
<dbReference type="InterPro" id="IPR050194">
    <property type="entry name" value="Glycosyltransferase_grp1"/>
</dbReference>
<feature type="domain" description="Glycosyl transferase family 1" evidence="2">
    <location>
        <begin position="223"/>
        <end position="393"/>
    </location>
</feature>
<keyword evidence="1" id="KW-1133">Transmembrane helix</keyword>
<gene>
    <name evidence="4" type="ORF">EV200_105426</name>
    <name evidence="3" type="ORF">GCM10011413_32840</name>
</gene>
<comment type="caution">
    <text evidence="4">The sequence shown here is derived from an EMBL/GenBank/DDBJ whole genome shotgun (WGS) entry which is preliminary data.</text>
</comment>